<dbReference type="InterPro" id="IPR029058">
    <property type="entry name" value="AB_hydrolase_fold"/>
</dbReference>
<evidence type="ECO:0000313" key="2">
    <source>
        <dbReference type="EMBL" id="TVT40525.1"/>
    </source>
</evidence>
<evidence type="ECO:0000313" key="3">
    <source>
        <dbReference type="Proteomes" id="UP000317624"/>
    </source>
</evidence>
<dbReference type="AlphaFoldDB" id="A0A558BVI0"/>
<organism evidence="2 3">
    <name type="scientific">Hymenobacter setariae</name>
    <dbReference type="NCBI Taxonomy" id="2594794"/>
    <lineage>
        <taxon>Bacteria</taxon>
        <taxon>Pseudomonadati</taxon>
        <taxon>Bacteroidota</taxon>
        <taxon>Cytophagia</taxon>
        <taxon>Cytophagales</taxon>
        <taxon>Hymenobacteraceae</taxon>
        <taxon>Hymenobacter</taxon>
    </lineage>
</organism>
<dbReference type="InterPro" id="IPR050471">
    <property type="entry name" value="AB_hydrolase"/>
</dbReference>
<dbReference type="PRINTS" id="PR00111">
    <property type="entry name" value="ABHYDROLASE"/>
</dbReference>
<dbReference type="SUPFAM" id="SSF53474">
    <property type="entry name" value="alpha/beta-Hydrolases"/>
    <property type="match status" value="1"/>
</dbReference>
<protein>
    <submittedName>
        <fullName evidence="2">Alpha/beta fold hydrolase</fullName>
    </submittedName>
</protein>
<evidence type="ECO:0000259" key="1">
    <source>
        <dbReference type="Pfam" id="PF00561"/>
    </source>
</evidence>
<dbReference type="EMBL" id="VMRJ01000003">
    <property type="protein sequence ID" value="TVT40525.1"/>
    <property type="molecule type" value="Genomic_DNA"/>
</dbReference>
<keyword evidence="3" id="KW-1185">Reference proteome</keyword>
<gene>
    <name evidence="2" type="ORF">FNT36_13700</name>
</gene>
<feature type="domain" description="AB hydrolase-1" evidence="1">
    <location>
        <begin position="54"/>
        <end position="215"/>
    </location>
</feature>
<dbReference type="Proteomes" id="UP000317624">
    <property type="component" value="Unassembled WGS sequence"/>
</dbReference>
<reference evidence="2 3" key="1">
    <citation type="submission" date="2019-07" db="EMBL/GenBank/DDBJ databases">
        <title>Hymenobacter sp. straun FUR1 Genome sequencing and assembly.</title>
        <authorList>
            <person name="Chhetri G."/>
        </authorList>
    </citation>
    <scope>NUCLEOTIDE SEQUENCE [LARGE SCALE GENOMIC DNA]</scope>
    <source>
        <strain evidence="2 3">Fur1</strain>
    </source>
</reference>
<name>A0A558BVI0_9BACT</name>
<dbReference type="GO" id="GO:0016787">
    <property type="term" value="F:hydrolase activity"/>
    <property type="evidence" value="ECO:0007669"/>
    <property type="project" value="UniProtKB-KW"/>
</dbReference>
<dbReference type="Gene3D" id="3.40.50.1820">
    <property type="entry name" value="alpha/beta hydrolase"/>
    <property type="match status" value="1"/>
</dbReference>
<comment type="caution">
    <text evidence="2">The sequence shown here is derived from an EMBL/GenBank/DDBJ whole genome shotgun (WGS) entry which is preliminary data.</text>
</comment>
<dbReference type="Pfam" id="PF00561">
    <property type="entry name" value="Abhydrolase_1"/>
    <property type="match status" value="1"/>
</dbReference>
<dbReference type="InterPro" id="IPR000073">
    <property type="entry name" value="AB_hydrolase_1"/>
</dbReference>
<dbReference type="RefSeq" id="WP_144848549.1">
    <property type="nucleotide sequence ID" value="NZ_VMRJ01000003.1"/>
</dbReference>
<proteinExistence type="predicted"/>
<accession>A0A558BVI0</accession>
<sequence length="230" mass="24116">MTPLVFIPGLLCTAELFAPQLAALWPYGPITVASTLGGNTIAQMATDILAQAPPQFALVGLSMGGMISLEIMRQAPERVLKLALLDTSAQPASPTQASLFRGLLTQARSGEAATVMGETLVSVMHPAHQRDPGLRAVNQRMGEAIGLAGFTRQVEAVLSRPDSRPSLAAIAVPTLVLVGEQDQLTPPDAAQEIAAAIPHARLVIIPECGHGSTIEQPQAVNDALRSWLLA</sequence>
<dbReference type="PANTHER" id="PTHR43433">
    <property type="entry name" value="HYDROLASE, ALPHA/BETA FOLD FAMILY PROTEIN"/>
    <property type="match status" value="1"/>
</dbReference>
<dbReference type="OrthoDB" id="2987348at2"/>
<dbReference type="PANTHER" id="PTHR43433:SF4">
    <property type="entry name" value="NON-HEME CHLOROPEROXIDASE-RELATED"/>
    <property type="match status" value="1"/>
</dbReference>
<keyword evidence="2" id="KW-0378">Hydrolase</keyword>